<feature type="domain" description="PDZ" evidence="5">
    <location>
        <begin position="286"/>
        <end position="357"/>
    </location>
</feature>
<keyword evidence="2" id="KW-0597">Phosphoprotein</keyword>
<keyword evidence="1" id="KW-0813">Transport</keyword>
<reference evidence="6 7" key="1">
    <citation type="submission" date="2016-04" db="EMBL/GenBank/DDBJ databases">
        <title>The genome of Intoshia linei affirms orthonectids as highly simplified spiralians.</title>
        <authorList>
            <person name="Mikhailov K.V."/>
            <person name="Slusarev G.S."/>
            <person name="Nikitin M.A."/>
            <person name="Logacheva M.D."/>
            <person name="Penin A."/>
            <person name="Aleoshin V."/>
            <person name="Panchin Y.V."/>
        </authorList>
    </citation>
    <scope>NUCLEOTIDE SEQUENCE [LARGE SCALE GENOMIC DNA]</scope>
    <source>
        <strain evidence="6">Intl2013</strain>
        <tissue evidence="6">Whole animal</tissue>
    </source>
</reference>
<proteinExistence type="predicted"/>
<sequence>MENENKFIEKEIPISGQETDEMIQETLCDIRKSINFCRDKCVSYKELYNKKYLKIEDGEFNMNYDKDYKENSNLLEESNEIQIELKANNNAYRKVNLKNLLKTNENEMGLLFQAHYLGSTKIDIENDGAPFANSKSIRNYHAENSLQLIKYTKTKNQLNIDIDIFISSKIILIIVNSEQSDILINLPLYCVSFAKHIGNSLIIMSKSPDSNYSSFNTQIVHIFESEHSKKISESIGNAFHEAFKNFSKLQNIDSNSYDYYVKCSKLPHNICSEELKMFSDQKFSKNTTIVKKMGENFGIAIVKSGWGSLLPTIVVAKMQNGGAVARSGQINVGDKIITINNVSLVGLSIDTCVKTIKVCSHLPEGLKLQFLDDNKSSFRRNIYLSAKFKGEKYVELKTVTCPAVIDVNIIRKHLKCQLGFSVQNGVICSLLRGGIAERGGVRVGHRIIEINFKSVVNTPHENIVYILSNSIGELNMKTVPTRKLYDAVGKNKYNVKYIGVIAFSNVNV</sequence>
<evidence type="ECO:0000313" key="6">
    <source>
        <dbReference type="EMBL" id="OAF70860.1"/>
    </source>
</evidence>
<dbReference type="InterPro" id="IPR036034">
    <property type="entry name" value="PDZ_sf"/>
</dbReference>
<dbReference type="PROSITE" id="PS01179">
    <property type="entry name" value="PID"/>
    <property type="match status" value="1"/>
</dbReference>
<evidence type="ECO:0000256" key="2">
    <source>
        <dbReference type="ARBA" id="ARBA00022553"/>
    </source>
</evidence>
<feature type="domain" description="PDZ" evidence="5">
    <location>
        <begin position="406"/>
        <end position="482"/>
    </location>
</feature>
<dbReference type="InterPro" id="IPR001478">
    <property type="entry name" value="PDZ"/>
</dbReference>
<evidence type="ECO:0000259" key="5">
    <source>
        <dbReference type="PROSITE" id="PS50106"/>
    </source>
</evidence>
<accession>A0A177B9L1</accession>
<protein>
    <submittedName>
        <fullName evidence="6">Adapter protein X11gamma</fullName>
    </submittedName>
</protein>
<dbReference type="FunFam" id="2.30.42.10:FF:000007">
    <property type="entry name" value="Amyloid beta A4 protein-binding family A member"/>
    <property type="match status" value="1"/>
</dbReference>
<dbReference type="PROSITE" id="PS50106">
    <property type="entry name" value="PDZ"/>
    <property type="match status" value="2"/>
</dbReference>
<dbReference type="Pfam" id="PF00640">
    <property type="entry name" value="PID"/>
    <property type="match status" value="1"/>
</dbReference>
<dbReference type="InterPro" id="IPR006020">
    <property type="entry name" value="PTB/PI_dom"/>
</dbReference>
<dbReference type="GO" id="GO:0043197">
    <property type="term" value="C:dendritic spine"/>
    <property type="evidence" value="ECO:0007669"/>
    <property type="project" value="TreeGrafter"/>
</dbReference>
<evidence type="ECO:0000313" key="7">
    <source>
        <dbReference type="Proteomes" id="UP000078046"/>
    </source>
</evidence>
<dbReference type="EMBL" id="LWCA01000104">
    <property type="protein sequence ID" value="OAF70860.1"/>
    <property type="molecule type" value="Genomic_DNA"/>
</dbReference>
<dbReference type="Gene3D" id="2.30.29.30">
    <property type="entry name" value="Pleckstrin-homology domain (PH domain)/Phosphotyrosine-binding domain (PTB)"/>
    <property type="match status" value="1"/>
</dbReference>
<dbReference type="OrthoDB" id="5987010at2759"/>
<feature type="domain" description="PID" evidence="4">
    <location>
        <begin position="172"/>
        <end position="248"/>
    </location>
</feature>
<name>A0A177B9L1_9BILA</name>
<dbReference type="CDD" id="cd06793">
    <property type="entry name" value="PDZ2_APBA1_3-like"/>
    <property type="match status" value="1"/>
</dbReference>
<dbReference type="PANTHER" id="PTHR12345:SF16">
    <property type="entry name" value="X11L, ISOFORM F-RELATED"/>
    <property type="match status" value="1"/>
</dbReference>
<comment type="caution">
    <text evidence="6">The sequence shown here is derived from an EMBL/GenBank/DDBJ whole genome shotgun (WGS) entry which is preliminary data.</text>
</comment>
<dbReference type="PANTHER" id="PTHR12345">
    <property type="entry name" value="SYNTENIN RELATED"/>
    <property type="match status" value="1"/>
</dbReference>
<evidence type="ECO:0000259" key="4">
    <source>
        <dbReference type="PROSITE" id="PS01179"/>
    </source>
</evidence>
<dbReference type="SMART" id="SM00228">
    <property type="entry name" value="PDZ"/>
    <property type="match status" value="2"/>
</dbReference>
<dbReference type="SUPFAM" id="SSF50729">
    <property type="entry name" value="PH domain-like"/>
    <property type="match status" value="1"/>
</dbReference>
<dbReference type="Pfam" id="PF00595">
    <property type="entry name" value="PDZ"/>
    <property type="match status" value="2"/>
</dbReference>
<dbReference type="SUPFAM" id="SSF50156">
    <property type="entry name" value="PDZ domain-like"/>
    <property type="match status" value="2"/>
</dbReference>
<dbReference type="InterPro" id="IPR011993">
    <property type="entry name" value="PH-like_dom_sf"/>
</dbReference>
<keyword evidence="3" id="KW-0677">Repeat</keyword>
<dbReference type="GO" id="GO:0005886">
    <property type="term" value="C:plasma membrane"/>
    <property type="evidence" value="ECO:0007669"/>
    <property type="project" value="TreeGrafter"/>
</dbReference>
<dbReference type="Proteomes" id="UP000078046">
    <property type="component" value="Unassembled WGS sequence"/>
</dbReference>
<evidence type="ECO:0000256" key="3">
    <source>
        <dbReference type="ARBA" id="ARBA00022737"/>
    </source>
</evidence>
<keyword evidence="7" id="KW-1185">Reference proteome</keyword>
<dbReference type="AlphaFoldDB" id="A0A177B9L1"/>
<dbReference type="InterPro" id="IPR051230">
    <property type="entry name" value="APP-Binding"/>
</dbReference>
<gene>
    <name evidence="6" type="ORF">A3Q56_01367</name>
</gene>
<dbReference type="GO" id="GO:0007268">
    <property type="term" value="P:chemical synaptic transmission"/>
    <property type="evidence" value="ECO:0007669"/>
    <property type="project" value="TreeGrafter"/>
</dbReference>
<evidence type="ECO:0000256" key="1">
    <source>
        <dbReference type="ARBA" id="ARBA00022448"/>
    </source>
</evidence>
<dbReference type="GO" id="GO:0005737">
    <property type="term" value="C:cytoplasm"/>
    <property type="evidence" value="ECO:0007669"/>
    <property type="project" value="TreeGrafter"/>
</dbReference>
<organism evidence="6 7">
    <name type="scientific">Intoshia linei</name>
    <dbReference type="NCBI Taxonomy" id="1819745"/>
    <lineage>
        <taxon>Eukaryota</taxon>
        <taxon>Metazoa</taxon>
        <taxon>Spiralia</taxon>
        <taxon>Lophotrochozoa</taxon>
        <taxon>Mesozoa</taxon>
        <taxon>Orthonectida</taxon>
        <taxon>Rhopaluridae</taxon>
        <taxon>Intoshia</taxon>
    </lineage>
</organism>
<dbReference type="Gene3D" id="2.30.42.10">
    <property type="match status" value="2"/>
</dbReference>